<dbReference type="RefSeq" id="WP_246611639.1">
    <property type="nucleotide sequence ID" value="NZ_RPHB01000008.1"/>
</dbReference>
<evidence type="ECO:0000259" key="2">
    <source>
        <dbReference type="Pfam" id="PF04326"/>
    </source>
</evidence>
<proteinExistence type="predicted"/>
<evidence type="ECO:0000313" key="3">
    <source>
        <dbReference type="EMBL" id="MBW3469510.1"/>
    </source>
</evidence>
<reference evidence="3 4" key="1">
    <citation type="journal article" date="2020" name="Syst. Appl. Microbiol.">
        <title>Arthrospiribacter ruber gen. nov., sp. nov., a novel bacterium isolated from Arthrospira cultures.</title>
        <authorList>
            <person name="Waleron M."/>
            <person name="Misztak A."/>
            <person name="Waleron M.M."/>
            <person name="Furmaniak M."/>
            <person name="Mrozik A."/>
            <person name="Waleron K."/>
        </authorList>
    </citation>
    <scope>NUCLEOTIDE SEQUENCE [LARGE SCALE GENOMIC DNA]</scope>
    <source>
        <strain evidence="3 4">DPMB0001</strain>
    </source>
</reference>
<accession>A0A951MGM2</accession>
<gene>
    <name evidence="3" type="ORF">EGN73_17055</name>
</gene>
<dbReference type="InterPro" id="IPR007421">
    <property type="entry name" value="Schlafen_AlbA_2_dom"/>
</dbReference>
<organism evidence="3 4">
    <name type="scientific">Arthrospiribacter ruber</name>
    <dbReference type="NCBI Taxonomy" id="2487934"/>
    <lineage>
        <taxon>Bacteria</taxon>
        <taxon>Pseudomonadati</taxon>
        <taxon>Bacteroidota</taxon>
        <taxon>Cytophagia</taxon>
        <taxon>Cytophagales</taxon>
        <taxon>Cyclobacteriaceae</taxon>
        <taxon>Arthrospiribacter</taxon>
    </lineage>
</organism>
<dbReference type="Proteomes" id="UP000727490">
    <property type="component" value="Unassembled WGS sequence"/>
</dbReference>
<evidence type="ECO:0000313" key="4">
    <source>
        <dbReference type="Proteomes" id="UP000727490"/>
    </source>
</evidence>
<keyword evidence="4" id="KW-1185">Reference proteome</keyword>
<dbReference type="InterPro" id="IPR038461">
    <property type="entry name" value="Schlafen_AlbA_2_dom_sf"/>
</dbReference>
<sequence length="152" mass="16978">MALPINVLDLIKGKAVESERIEYKKGWNPGSIYRSICAFANDFDDIGGGYIIVGIEEENGIPLLPVAGLNEDEIDGILKVMLQMNNLINPVYHPKISVEDIDGKKSWQYGSLQEITGPMKFLMKSRPKKRNIITTSDTDPVQLRSTKANEKN</sequence>
<dbReference type="AlphaFoldDB" id="A0A951MGM2"/>
<evidence type="ECO:0000256" key="1">
    <source>
        <dbReference type="SAM" id="MobiDB-lite"/>
    </source>
</evidence>
<dbReference type="Pfam" id="PF04326">
    <property type="entry name" value="SLFN_AlbA_2"/>
    <property type="match status" value="1"/>
</dbReference>
<feature type="domain" description="Schlafen AlbA-2" evidence="2">
    <location>
        <begin position="17"/>
        <end position="104"/>
    </location>
</feature>
<feature type="region of interest" description="Disordered" evidence="1">
    <location>
        <begin position="133"/>
        <end position="152"/>
    </location>
</feature>
<dbReference type="Gene3D" id="3.30.950.30">
    <property type="entry name" value="Schlafen, AAA domain"/>
    <property type="match status" value="1"/>
</dbReference>
<feature type="compositionally biased region" description="Polar residues" evidence="1">
    <location>
        <begin position="133"/>
        <end position="146"/>
    </location>
</feature>
<name>A0A951MGM2_9BACT</name>
<comment type="caution">
    <text evidence="3">The sequence shown here is derived from an EMBL/GenBank/DDBJ whole genome shotgun (WGS) entry which is preliminary data.</text>
</comment>
<protein>
    <recommendedName>
        <fullName evidence="2">Schlafen AlbA-2 domain-containing protein</fullName>
    </recommendedName>
</protein>
<dbReference type="EMBL" id="RPHB01000008">
    <property type="protein sequence ID" value="MBW3469510.1"/>
    <property type="molecule type" value="Genomic_DNA"/>
</dbReference>